<dbReference type="Proteomes" id="UP000828048">
    <property type="component" value="Chromosome 5"/>
</dbReference>
<organism evidence="1 2">
    <name type="scientific">Vaccinium darrowii</name>
    <dbReference type="NCBI Taxonomy" id="229202"/>
    <lineage>
        <taxon>Eukaryota</taxon>
        <taxon>Viridiplantae</taxon>
        <taxon>Streptophyta</taxon>
        <taxon>Embryophyta</taxon>
        <taxon>Tracheophyta</taxon>
        <taxon>Spermatophyta</taxon>
        <taxon>Magnoliopsida</taxon>
        <taxon>eudicotyledons</taxon>
        <taxon>Gunneridae</taxon>
        <taxon>Pentapetalae</taxon>
        <taxon>asterids</taxon>
        <taxon>Ericales</taxon>
        <taxon>Ericaceae</taxon>
        <taxon>Vaccinioideae</taxon>
        <taxon>Vaccinieae</taxon>
        <taxon>Vaccinium</taxon>
    </lineage>
</organism>
<sequence>MTGTRRTIESNSFPVESPESEIIKDQEVSKSAKLGNHDVSATVLKTPVEAKSNEVNNGIELEFVEESQEAFSNVLEMVKDTTTTQINEVVANGHYEGDKQLITFQPSIQNLNLMDQSLNNLGNLEGKLNVASETAIPQPPIGTFLFSSNDPPISSNTPLNSNPDSSWSVTPLNKDFIVPTKNFTVPKKGVRRKKSIEELIGIPKQRKDGKGSKKCVVFRAAIASAALSISSEGCSQNCADYWGSEEATSIQTWDCSVALREIRKYQKSTELLIRKLPFQRLVREIAQDFKADLRFQNPEPCSVGIAGGSRGIPCWAIGRYQSLRDSCQACHHHA</sequence>
<protein>
    <submittedName>
        <fullName evidence="1">Uncharacterized protein</fullName>
    </submittedName>
</protein>
<reference evidence="1 2" key="1">
    <citation type="journal article" date="2021" name="Hortic Res">
        <title>High-quality reference genome and annotation aids understanding of berry development for evergreen blueberry (Vaccinium darrowii).</title>
        <authorList>
            <person name="Yu J."/>
            <person name="Hulse-Kemp A.M."/>
            <person name="Babiker E."/>
            <person name="Staton M."/>
        </authorList>
    </citation>
    <scope>NUCLEOTIDE SEQUENCE [LARGE SCALE GENOMIC DNA]</scope>
    <source>
        <strain evidence="2">cv. NJ 8807/NJ 8810</strain>
        <tissue evidence="1">Young leaf</tissue>
    </source>
</reference>
<dbReference type="EMBL" id="CM037155">
    <property type="protein sequence ID" value="KAH7847308.1"/>
    <property type="molecule type" value="Genomic_DNA"/>
</dbReference>
<proteinExistence type="predicted"/>
<gene>
    <name evidence="1" type="ORF">Vadar_024501</name>
</gene>
<name>A0ACB7Y281_9ERIC</name>
<comment type="caution">
    <text evidence="1">The sequence shown here is derived from an EMBL/GenBank/DDBJ whole genome shotgun (WGS) entry which is preliminary data.</text>
</comment>
<evidence type="ECO:0000313" key="1">
    <source>
        <dbReference type="EMBL" id="KAH7847308.1"/>
    </source>
</evidence>
<evidence type="ECO:0000313" key="2">
    <source>
        <dbReference type="Proteomes" id="UP000828048"/>
    </source>
</evidence>
<keyword evidence="2" id="KW-1185">Reference proteome</keyword>
<accession>A0ACB7Y281</accession>